<evidence type="ECO:0000256" key="1">
    <source>
        <dbReference type="ARBA" id="ARBA00004883"/>
    </source>
</evidence>
<dbReference type="Gene3D" id="3.40.50.720">
    <property type="entry name" value="NAD(P)-binding Rossmann-like Domain"/>
    <property type="match status" value="1"/>
</dbReference>
<comment type="catalytic activity">
    <reaction evidence="8 9">
        <text>GDP-beta-L-fucose + NADP(+) = GDP-4-dehydro-alpha-D-rhamnose + NADPH + H(+)</text>
        <dbReference type="Rhea" id="RHEA:18885"/>
        <dbReference type="ChEBI" id="CHEBI:15378"/>
        <dbReference type="ChEBI" id="CHEBI:57273"/>
        <dbReference type="ChEBI" id="CHEBI:57783"/>
        <dbReference type="ChEBI" id="CHEBI:57964"/>
        <dbReference type="ChEBI" id="CHEBI:58349"/>
        <dbReference type="EC" id="1.1.1.271"/>
    </reaction>
</comment>
<feature type="binding site" evidence="9">
    <location>
        <begin position="11"/>
        <end position="17"/>
    </location>
    <ligand>
        <name>NADP(+)</name>
        <dbReference type="ChEBI" id="CHEBI:58349"/>
    </ligand>
</feature>
<feature type="binding site" evidence="9">
    <location>
        <position position="203"/>
    </location>
    <ligand>
        <name>substrate</name>
    </ligand>
</feature>
<keyword evidence="4 9" id="KW-0521">NADP</keyword>
<dbReference type="GO" id="GO:0042351">
    <property type="term" value="P:'de novo' GDP-L-fucose biosynthetic process"/>
    <property type="evidence" value="ECO:0007669"/>
    <property type="project" value="UniProtKB-UniRule"/>
</dbReference>
<feature type="binding site" evidence="9">
    <location>
        <position position="180"/>
    </location>
    <ligand>
        <name>NADP(+)</name>
        <dbReference type="ChEBI" id="CHEBI:58349"/>
    </ligand>
</feature>
<accession>A0A1F5T6I3</accession>
<evidence type="ECO:0000256" key="8">
    <source>
        <dbReference type="ARBA" id="ARBA00051935"/>
    </source>
</evidence>
<evidence type="ECO:0000313" key="12">
    <source>
        <dbReference type="Proteomes" id="UP000178656"/>
    </source>
</evidence>
<dbReference type="UniPathway" id="UPA00128">
    <property type="reaction ID" value="UER00191"/>
</dbReference>
<evidence type="ECO:0000256" key="5">
    <source>
        <dbReference type="ARBA" id="ARBA00023002"/>
    </source>
</evidence>
<comment type="similarity">
    <text evidence="2 9">Belongs to the NAD(P)-dependent epimerase/dehydratase family. Fucose synthase subfamily.</text>
</comment>
<comment type="pathway">
    <text evidence="1 9">Nucleotide-sugar biosynthesis; GDP-L-fucose biosynthesis via de novo pathway; GDP-L-fucose from GDP-alpha-D-mannose: step 2/2.</text>
</comment>
<feature type="binding site" evidence="9">
    <location>
        <begin position="106"/>
        <end position="109"/>
    </location>
    <ligand>
        <name>NADP(+)</name>
        <dbReference type="ChEBI" id="CHEBI:58349"/>
    </ligand>
</feature>
<dbReference type="EC" id="1.1.1.271" evidence="3 9"/>
<name>A0A1F5T6I3_9BACT</name>
<dbReference type="FunFam" id="3.40.50.720:FF:000101">
    <property type="entry name" value="GDP-L-fucose synthase"/>
    <property type="match status" value="1"/>
</dbReference>
<dbReference type="InterPro" id="IPR028614">
    <property type="entry name" value="GDP_fucose/colitose_synth"/>
</dbReference>
<dbReference type="EMBL" id="MFGM01000074">
    <property type="protein sequence ID" value="OGF34296.1"/>
    <property type="molecule type" value="Genomic_DNA"/>
</dbReference>
<dbReference type="InterPro" id="IPR036291">
    <property type="entry name" value="NAD(P)-bd_dom_sf"/>
</dbReference>
<feature type="domain" description="NAD-dependent epimerase/dehydratase" evidence="10">
    <location>
        <begin position="7"/>
        <end position="238"/>
    </location>
</feature>
<evidence type="ECO:0000256" key="9">
    <source>
        <dbReference type="HAMAP-Rule" id="MF_00956"/>
    </source>
</evidence>
<comment type="function">
    <text evidence="9">Catalyzes the two-step NADP-dependent conversion of GDP-4-dehydro-6-deoxy-D-mannose to GDP-fucose, involving an epimerase and a reductase reaction.</text>
</comment>
<evidence type="ECO:0000256" key="3">
    <source>
        <dbReference type="ARBA" id="ARBA00012371"/>
    </source>
</evidence>
<evidence type="ECO:0000256" key="6">
    <source>
        <dbReference type="ARBA" id="ARBA00023235"/>
    </source>
</evidence>
<evidence type="ECO:0000256" key="7">
    <source>
        <dbReference type="ARBA" id="ARBA00023268"/>
    </source>
</evidence>
<sequence>MQKNSSIYVAGHKGLVGSAIVRRLLDLGYTNLILRNRRELDLLCQKAVADFFSEHRPEYVFLAAAKVGGIMSNKTHKADFIYENLQIQNNIIHNAAICGISKLLFLGSSCIYPRDCPQPMREDYLLTGSLEKTNDAYAVAKIAGIKMCQSYNEQYNTNFISVMPTNLYGINDNFDIENGHVLPSLIRKFYLAKINEQPCVELWGTGAPLREFLYVDDLADACVYLMNNYAQSSIVNIGTGEEISIKDLAMLIRDIVDYRGEIIWNSSRPDGTPRKLLDVSKLHVLGWQHRVTLRVGLKTTYTWFLQNQETLRQ</sequence>
<protein>
    <recommendedName>
        <fullName evidence="3 9">GDP-L-fucose synthase</fullName>
        <ecNumber evidence="3 9">1.1.1.271</ecNumber>
    </recommendedName>
    <alternativeName>
        <fullName evidence="9">GDP-4-keto-6-deoxy-D-mannose-3,5-epimerase-4-reductase</fullName>
    </alternativeName>
</protein>
<dbReference type="GO" id="GO:0050577">
    <property type="term" value="F:GDP-L-fucose synthase activity"/>
    <property type="evidence" value="ECO:0007669"/>
    <property type="project" value="UniProtKB-UniRule"/>
</dbReference>
<dbReference type="InterPro" id="IPR001509">
    <property type="entry name" value="Epimerase_deHydtase"/>
</dbReference>
<gene>
    <name evidence="9" type="primary">fcl</name>
    <name evidence="11" type="ORF">A2482_00700</name>
</gene>
<keyword evidence="6 9" id="KW-0413">Isomerase</keyword>
<comment type="caution">
    <text evidence="11">The sequence shown here is derived from an EMBL/GenBank/DDBJ whole genome shotgun (WGS) entry which is preliminary data.</text>
</comment>
<feature type="binding site" evidence="9">
    <location>
        <begin position="164"/>
        <end position="167"/>
    </location>
    <ligand>
        <name>NADP(+)</name>
        <dbReference type="ChEBI" id="CHEBI:58349"/>
    </ligand>
</feature>
<dbReference type="Gene3D" id="3.90.25.10">
    <property type="entry name" value="UDP-galactose 4-epimerase, domain 1"/>
    <property type="match status" value="1"/>
</dbReference>
<dbReference type="CDD" id="cd05239">
    <property type="entry name" value="GDP_FS_SDR_e"/>
    <property type="match status" value="1"/>
</dbReference>
<dbReference type="GO" id="GO:0016853">
    <property type="term" value="F:isomerase activity"/>
    <property type="evidence" value="ECO:0007669"/>
    <property type="project" value="UniProtKB-KW"/>
</dbReference>
<evidence type="ECO:0000313" key="11">
    <source>
        <dbReference type="EMBL" id="OGF34296.1"/>
    </source>
</evidence>
<dbReference type="Proteomes" id="UP000178656">
    <property type="component" value="Unassembled WGS sequence"/>
</dbReference>
<dbReference type="PANTHER" id="PTHR43238:SF1">
    <property type="entry name" value="GDP-L-FUCOSE SYNTHASE"/>
    <property type="match status" value="1"/>
</dbReference>
<feature type="active site" description="Proton donor/acceptor" evidence="9">
    <location>
        <position position="137"/>
    </location>
</feature>
<dbReference type="PANTHER" id="PTHR43238">
    <property type="entry name" value="GDP-L-FUCOSE SYNTHASE"/>
    <property type="match status" value="1"/>
</dbReference>
<feature type="binding site" evidence="9">
    <location>
        <position position="210"/>
    </location>
    <ligand>
        <name>substrate</name>
    </ligand>
</feature>
<keyword evidence="7 9" id="KW-0511">Multifunctional enzyme</keyword>
<proteinExistence type="inferred from homology"/>
<dbReference type="HAMAP" id="MF_00956">
    <property type="entry name" value="GDP_fucose_synth"/>
    <property type="match status" value="1"/>
</dbReference>
<feature type="binding site" evidence="9">
    <location>
        <position position="188"/>
    </location>
    <ligand>
        <name>substrate</name>
    </ligand>
</feature>
<evidence type="ECO:0000256" key="2">
    <source>
        <dbReference type="ARBA" id="ARBA00005959"/>
    </source>
</evidence>
<organism evidence="11 12">
    <name type="scientific">Candidatus Falkowbacteria bacterium RIFOXYC2_FULL_48_21</name>
    <dbReference type="NCBI Taxonomy" id="1798005"/>
    <lineage>
        <taxon>Bacteria</taxon>
        <taxon>Candidatus Falkowiibacteriota</taxon>
    </lineage>
</organism>
<feature type="site" description="Important for catalytic activity" evidence="9">
    <location>
        <position position="110"/>
    </location>
</feature>
<dbReference type="Pfam" id="PF01370">
    <property type="entry name" value="Epimerase"/>
    <property type="match status" value="1"/>
</dbReference>
<dbReference type="SUPFAM" id="SSF51735">
    <property type="entry name" value="NAD(P)-binding Rossmann-fold domains"/>
    <property type="match status" value="1"/>
</dbReference>
<dbReference type="GO" id="GO:0070401">
    <property type="term" value="F:NADP+ binding"/>
    <property type="evidence" value="ECO:0007669"/>
    <property type="project" value="UniProtKB-UniRule"/>
</dbReference>
<feature type="site" description="Important for catalytic activity" evidence="9">
    <location>
        <position position="108"/>
    </location>
</feature>
<evidence type="ECO:0000256" key="4">
    <source>
        <dbReference type="ARBA" id="ARBA00022857"/>
    </source>
</evidence>
<keyword evidence="5 9" id="KW-0560">Oxidoreductase</keyword>
<feature type="binding site" evidence="9">
    <location>
        <position position="270"/>
    </location>
    <ligand>
        <name>substrate</name>
    </ligand>
</feature>
<feature type="binding site" evidence="9">
    <location>
        <position position="141"/>
    </location>
    <ligand>
        <name>NADP(+)</name>
        <dbReference type="ChEBI" id="CHEBI:58349"/>
    </ligand>
</feature>
<dbReference type="AlphaFoldDB" id="A0A1F5T6I3"/>
<evidence type="ECO:0000259" key="10">
    <source>
        <dbReference type="Pfam" id="PF01370"/>
    </source>
</evidence>
<reference evidence="11 12" key="1">
    <citation type="journal article" date="2016" name="Nat. Commun.">
        <title>Thousands of microbial genomes shed light on interconnected biogeochemical processes in an aquifer system.</title>
        <authorList>
            <person name="Anantharaman K."/>
            <person name="Brown C.T."/>
            <person name="Hug L.A."/>
            <person name="Sharon I."/>
            <person name="Castelle C.J."/>
            <person name="Probst A.J."/>
            <person name="Thomas B.C."/>
            <person name="Singh A."/>
            <person name="Wilkins M.J."/>
            <person name="Karaoz U."/>
            <person name="Brodie E.L."/>
            <person name="Williams K.H."/>
            <person name="Hubbard S.S."/>
            <person name="Banfield J.F."/>
        </authorList>
    </citation>
    <scope>NUCLEOTIDE SEQUENCE [LARGE SCALE GENOMIC DNA]</scope>
</reference>